<keyword evidence="9" id="KW-0413">Isomerase</keyword>
<dbReference type="EC" id="5.4.2.2" evidence="4"/>
<dbReference type="InterPro" id="IPR005844">
    <property type="entry name" value="A-D-PHexomutase_a/b/a-I"/>
</dbReference>
<feature type="domain" description="Alpha-D-phosphohexomutase alpha/beta/alpha" evidence="15">
    <location>
        <begin position="2"/>
        <end position="87"/>
    </location>
</feature>
<evidence type="ECO:0000256" key="1">
    <source>
        <dbReference type="ARBA" id="ARBA00000443"/>
    </source>
</evidence>
<comment type="function">
    <text evidence="11">Catalyzes the reversible isomerization of alpha-D-glucose 1-phosphate to alpha-D-glucose 6-phosphate. The mechanism proceeds via the intermediate compound alpha-D-glucose 1,6-bisphosphate. This enzyme participates in both the breakdown and synthesis of glucose.</text>
</comment>
<comment type="catalytic activity">
    <reaction evidence="13">
        <text>O-phospho-L-seryl-[protein] + alpha-D-glucose 1-phosphate = alpha-D-glucose 1,6-bisphosphate + L-seryl-[protein]</text>
        <dbReference type="Rhea" id="RHEA:68748"/>
        <dbReference type="Rhea" id="RHEA-COMP:9863"/>
        <dbReference type="Rhea" id="RHEA-COMP:11604"/>
        <dbReference type="ChEBI" id="CHEBI:29999"/>
        <dbReference type="ChEBI" id="CHEBI:58392"/>
        <dbReference type="ChEBI" id="CHEBI:58601"/>
        <dbReference type="ChEBI" id="CHEBI:83421"/>
    </reaction>
</comment>
<evidence type="ECO:0000256" key="12">
    <source>
        <dbReference type="ARBA" id="ARBA00049318"/>
    </source>
</evidence>
<dbReference type="InterPro" id="IPR016055">
    <property type="entry name" value="A-D-PHexomutase_a/b/a-I/II/III"/>
</dbReference>
<evidence type="ECO:0000256" key="14">
    <source>
        <dbReference type="RuleBase" id="RU004326"/>
    </source>
</evidence>
<evidence type="ECO:0000256" key="5">
    <source>
        <dbReference type="ARBA" id="ARBA00022526"/>
    </source>
</evidence>
<dbReference type="Gene3D" id="3.40.120.10">
    <property type="entry name" value="Alpha-D-Glucose-1,6-Bisphosphate, subunit A, domain 3"/>
    <property type="match status" value="2"/>
</dbReference>
<dbReference type="PANTHER" id="PTHR22573:SF2">
    <property type="entry name" value="PHOSPHOGLUCOMUTASE"/>
    <property type="match status" value="1"/>
</dbReference>
<dbReference type="PRINTS" id="PR00509">
    <property type="entry name" value="PGMPMM"/>
</dbReference>
<evidence type="ECO:0000256" key="7">
    <source>
        <dbReference type="ARBA" id="ARBA00022723"/>
    </source>
</evidence>
<comment type="catalytic activity">
    <reaction evidence="12">
        <text>alpha-D-glucose 1,6-bisphosphate + L-seryl-[protein] = O-phospho-L-seryl-[protein] + alpha-D-glucose 6-phosphate</text>
        <dbReference type="Rhea" id="RHEA:68752"/>
        <dbReference type="Rhea" id="RHEA-COMP:9863"/>
        <dbReference type="Rhea" id="RHEA-COMP:11604"/>
        <dbReference type="ChEBI" id="CHEBI:29999"/>
        <dbReference type="ChEBI" id="CHEBI:58225"/>
        <dbReference type="ChEBI" id="CHEBI:58392"/>
        <dbReference type="ChEBI" id="CHEBI:83421"/>
    </reaction>
</comment>
<dbReference type="EMBL" id="JAGFBR010000004">
    <property type="protein sequence ID" value="KAH0467997.1"/>
    <property type="molecule type" value="Genomic_DNA"/>
</dbReference>
<feature type="domain" description="Alpha-D-phosphohexomutase alpha/beta/alpha" evidence="16">
    <location>
        <begin position="123"/>
        <end position="194"/>
    </location>
</feature>
<keyword evidence="5" id="KW-0313">Glucose metabolism</keyword>
<dbReference type="PANTHER" id="PTHR22573">
    <property type="entry name" value="PHOSPHOHEXOMUTASE FAMILY MEMBER"/>
    <property type="match status" value="1"/>
</dbReference>
<evidence type="ECO:0000313" key="18">
    <source>
        <dbReference type="Proteomes" id="UP000775213"/>
    </source>
</evidence>
<keyword evidence="10" id="KW-0119">Carbohydrate metabolism</keyword>
<comment type="subunit">
    <text evidence="3">Monomer.</text>
</comment>
<dbReference type="InterPro" id="IPR045244">
    <property type="entry name" value="PGM"/>
</dbReference>
<evidence type="ECO:0000256" key="13">
    <source>
        <dbReference type="ARBA" id="ARBA00049409"/>
    </source>
</evidence>
<keyword evidence="7 14" id="KW-0479">Metal-binding</keyword>
<keyword evidence="8 14" id="KW-0460">Magnesium</keyword>
<accession>A0AAV7HGE6</accession>
<evidence type="ECO:0000256" key="4">
    <source>
        <dbReference type="ARBA" id="ARBA00012728"/>
    </source>
</evidence>
<dbReference type="AlphaFoldDB" id="A0AAV7HGE6"/>
<dbReference type="Pfam" id="PF02878">
    <property type="entry name" value="PGM_PMM_I"/>
    <property type="match status" value="1"/>
</dbReference>
<evidence type="ECO:0000256" key="2">
    <source>
        <dbReference type="ARBA" id="ARBA00010231"/>
    </source>
</evidence>
<sequence>MAAANGVRRIWVGLNGLLSMPTMSCVIRERVGADGSKATGAFILTASHNPGRPHEDFGIKYNMENGGPAPEAISEKIYANTKTTKEYLIAESLPDVDISTIGVTKFIGPEGSYDVEVFDSASDYVKLMKSIFDFESIQKLLASPKFTFCYDALYGVAGAYAKRIFVEEFGAKESSLLNCTPKEDFGEGHPDPNLTYAKELVM</sequence>
<dbReference type="InterPro" id="IPR016066">
    <property type="entry name" value="A-D-PHexomutase_CS"/>
</dbReference>
<keyword evidence="18" id="KW-1185">Reference proteome</keyword>
<dbReference type="Pfam" id="PF02879">
    <property type="entry name" value="PGM_PMM_II"/>
    <property type="match status" value="1"/>
</dbReference>
<comment type="caution">
    <text evidence="17">The sequence shown here is derived from an EMBL/GenBank/DDBJ whole genome shotgun (WGS) entry which is preliminary data.</text>
</comment>
<evidence type="ECO:0000313" key="17">
    <source>
        <dbReference type="EMBL" id="KAH0467997.1"/>
    </source>
</evidence>
<dbReference type="Proteomes" id="UP000775213">
    <property type="component" value="Unassembled WGS sequence"/>
</dbReference>
<comment type="similarity">
    <text evidence="2 14">Belongs to the phosphohexose mutase family.</text>
</comment>
<dbReference type="GO" id="GO:0006006">
    <property type="term" value="P:glucose metabolic process"/>
    <property type="evidence" value="ECO:0007669"/>
    <property type="project" value="UniProtKB-KW"/>
</dbReference>
<dbReference type="GO" id="GO:0004614">
    <property type="term" value="F:phosphoglucomutase activity"/>
    <property type="evidence" value="ECO:0007669"/>
    <property type="project" value="UniProtKB-EC"/>
</dbReference>
<dbReference type="SUPFAM" id="SSF53738">
    <property type="entry name" value="Phosphoglucomutase, first 3 domains"/>
    <property type="match status" value="2"/>
</dbReference>
<gene>
    <name evidence="17" type="ORF">IEQ34_003030</name>
</gene>
<evidence type="ECO:0000256" key="11">
    <source>
        <dbReference type="ARBA" id="ARBA00045679"/>
    </source>
</evidence>
<organism evidence="17 18">
    <name type="scientific">Dendrobium chrysotoxum</name>
    <name type="common">Orchid</name>
    <dbReference type="NCBI Taxonomy" id="161865"/>
    <lineage>
        <taxon>Eukaryota</taxon>
        <taxon>Viridiplantae</taxon>
        <taxon>Streptophyta</taxon>
        <taxon>Embryophyta</taxon>
        <taxon>Tracheophyta</taxon>
        <taxon>Spermatophyta</taxon>
        <taxon>Magnoliopsida</taxon>
        <taxon>Liliopsida</taxon>
        <taxon>Asparagales</taxon>
        <taxon>Orchidaceae</taxon>
        <taxon>Epidendroideae</taxon>
        <taxon>Malaxideae</taxon>
        <taxon>Dendrobiinae</taxon>
        <taxon>Dendrobium</taxon>
    </lineage>
</organism>
<evidence type="ECO:0000256" key="10">
    <source>
        <dbReference type="ARBA" id="ARBA00023277"/>
    </source>
</evidence>
<protein>
    <recommendedName>
        <fullName evidence="4">phosphoglucomutase (alpha-D-glucose-1,6-bisphosphate-dependent)</fullName>
        <ecNumber evidence="4">5.4.2.2</ecNumber>
    </recommendedName>
</protein>
<dbReference type="FunFam" id="3.40.120.10:FF:000004">
    <property type="entry name" value="Phosphoglucomutase 5"/>
    <property type="match status" value="1"/>
</dbReference>
<evidence type="ECO:0000256" key="8">
    <source>
        <dbReference type="ARBA" id="ARBA00022842"/>
    </source>
</evidence>
<evidence type="ECO:0000256" key="9">
    <source>
        <dbReference type="ARBA" id="ARBA00023235"/>
    </source>
</evidence>
<dbReference type="GO" id="GO:0005829">
    <property type="term" value="C:cytosol"/>
    <property type="evidence" value="ECO:0007669"/>
    <property type="project" value="TreeGrafter"/>
</dbReference>
<comment type="catalytic activity">
    <reaction evidence="1">
        <text>alpha-D-glucose 1-phosphate = alpha-D-glucose 6-phosphate</text>
        <dbReference type="Rhea" id="RHEA:23536"/>
        <dbReference type="ChEBI" id="CHEBI:58225"/>
        <dbReference type="ChEBI" id="CHEBI:58601"/>
        <dbReference type="EC" id="5.4.2.2"/>
    </reaction>
</comment>
<proteinExistence type="inferred from homology"/>
<evidence type="ECO:0000259" key="16">
    <source>
        <dbReference type="Pfam" id="PF02879"/>
    </source>
</evidence>
<evidence type="ECO:0000256" key="6">
    <source>
        <dbReference type="ARBA" id="ARBA00022553"/>
    </source>
</evidence>
<dbReference type="InterPro" id="IPR005845">
    <property type="entry name" value="A-D-PHexomutase_a/b/a-II"/>
</dbReference>
<evidence type="ECO:0000256" key="3">
    <source>
        <dbReference type="ARBA" id="ARBA00011245"/>
    </source>
</evidence>
<dbReference type="GO" id="GO:0000287">
    <property type="term" value="F:magnesium ion binding"/>
    <property type="evidence" value="ECO:0007669"/>
    <property type="project" value="InterPro"/>
</dbReference>
<name>A0AAV7HGE6_DENCH</name>
<dbReference type="InterPro" id="IPR005841">
    <property type="entry name" value="Alpha-D-phosphohexomutase_SF"/>
</dbReference>
<evidence type="ECO:0000259" key="15">
    <source>
        <dbReference type="Pfam" id="PF02878"/>
    </source>
</evidence>
<dbReference type="PROSITE" id="PS00710">
    <property type="entry name" value="PGM_PMM"/>
    <property type="match status" value="1"/>
</dbReference>
<keyword evidence="6" id="KW-0597">Phosphoprotein</keyword>
<reference evidence="17 18" key="1">
    <citation type="journal article" date="2021" name="Hortic Res">
        <title>Chromosome-scale assembly of the Dendrobium chrysotoxum genome enhances the understanding of orchid evolution.</title>
        <authorList>
            <person name="Zhang Y."/>
            <person name="Zhang G.Q."/>
            <person name="Zhang D."/>
            <person name="Liu X.D."/>
            <person name="Xu X.Y."/>
            <person name="Sun W.H."/>
            <person name="Yu X."/>
            <person name="Zhu X."/>
            <person name="Wang Z.W."/>
            <person name="Zhao X."/>
            <person name="Zhong W.Y."/>
            <person name="Chen H."/>
            <person name="Yin W.L."/>
            <person name="Huang T."/>
            <person name="Niu S.C."/>
            <person name="Liu Z.J."/>
        </authorList>
    </citation>
    <scope>NUCLEOTIDE SEQUENCE [LARGE SCALE GENOMIC DNA]</scope>
    <source>
        <strain evidence="17">Lindl</strain>
    </source>
</reference>